<dbReference type="Pfam" id="PF00132">
    <property type="entry name" value="Hexapep"/>
    <property type="match status" value="1"/>
</dbReference>
<sequence>MAENFIHQSVKIYLETDIRSSSIGENSSIGDHSQVHSSKIAPYVAINKRNLIQKSDIDSLTYTGVNTIIKHAEIGKFCSISWNVSIGGKNHSFDLATTHSRWWFQKLYSGISEKPTEYESSPKCSIQNDVWIAAHAIINRGVTIGHGAIIGAGAVVTKDVEPYTIVAGVPAKPIRKRFPEHIIESLLEIKWWDWPLEVIKSNLELIYATKVDESVIEKLKEIAKNLKDA</sequence>
<evidence type="ECO:0000256" key="3">
    <source>
        <dbReference type="ARBA" id="ARBA00022737"/>
    </source>
</evidence>
<dbReference type="GO" id="GO:0016746">
    <property type="term" value="F:acyltransferase activity"/>
    <property type="evidence" value="ECO:0007669"/>
    <property type="project" value="UniProtKB-KW"/>
</dbReference>
<protein>
    <submittedName>
        <fullName evidence="5">Transferase family hexapeptide repeat protein</fullName>
    </submittedName>
</protein>
<dbReference type="InterPro" id="IPR001451">
    <property type="entry name" value="Hexapep"/>
</dbReference>
<comment type="caution">
    <text evidence="5">The sequence shown here is derived from an EMBL/GenBank/DDBJ whole genome shotgun (WGS) entry which is preliminary data.</text>
</comment>
<dbReference type="Proteomes" id="UP000238157">
    <property type="component" value="Unassembled WGS sequence"/>
</dbReference>
<evidence type="ECO:0000256" key="4">
    <source>
        <dbReference type="ARBA" id="ARBA00023315"/>
    </source>
</evidence>
<dbReference type="InterPro" id="IPR050179">
    <property type="entry name" value="Trans_hexapeptide_repeat"/>
</dbReference>
<dbReference type="PANTHER" id="PTHR43300">
    <property type="entry name" value="ACETYLTRANSFERASE"/>
    <property type="match status" value="1"/>
</dbReference>
<dbReference type="EMBL" id="PVTR01000004">
    <property type="protein sequence ID" value="PRY88419.1"/>
    <property type="molecule type" value="Genomic_DNA"/>
</dbReference>
<dbReference type="InterPro" id="IPR018357">
    <property type="entry name" value="Hexapep_transf_CS"/>
</dbReference>
<reference evidence="5 6" key="1">
    <citation type="submission" date="2018-03" db="EMBL/GenBank/DDBJ databases">
        <title>Genomic Encyclopedia of Archaeal and Bacterial Type Strains, Phase II (KMG-II): from individual species to whole genera.</title>
        <authorList>
            <person name="Goeker M."/>
        </authorList>
    </citation>
    <scope>NUCLEOTIDE SEQUENCE [LARGE SCALE GENOMIC DNA]</scope>
    <source>
        <strain evidence="5 6">DSM 27929</strain>
    </source>
</reference>
<dbReference type="Gene3D" id="2.160.10.10">
    <property type="entry name" value="Hexapeptide repeat proteins"/>
    <property type="match status" value="1"/>
</dbReference>
<gene>
    <name evidence="5" type="ORF">CLW00_10470</name>
</gene>
<dbReference type="AlphaFoldDB" id="A0A2T0WNZ9"/>
<dbReference type="InterPro" id="IPR011004">
    <property type="entry name" value="Trimer_LpxA-like_sf"/>
</dbReference>
<dbReference type="PROSITE" id="PS00101">
    <property type="entry name" value="HEXAPEP_TRANSFERASES"/>
    <property type="match status" value="1"/>
</dbReference>
<dbReference type="SUPFAM" id="SSF51161">
    <property type="entry name" value="Trimeric LpxA-like enzymes"/>
    <property type="match status" value="1"/>
</dbReference>
<proteinExistence type="inferred from homology"/>
<dbReference type="PANTHER" id="PTHR43300:SF11">
    <property type="entry name" value="ACETYLTRANSFERASE RV3034C-RELATED"/>
    <property type="match status" value="1"/>
</dbReference>
<keyword evidence="4" id="KW-0012">Acyltransferase</keyword>
<accession>A0A2T0WNZ9</accession>
<evidence type="ECO:0000256" key="1">
    <source>
        <dbReference type="ARBA" id="ARBA00007274"/>
    </source>
</evidence>
<evidence type="ECO:0000313" key="5">
    <source>
        <dbReference type="EMBL" id="PRY88419.1"/>
    </source>
</evidence>
<dbReference type="OrthoDB" id="9814490at2"/>
<keyword evidence="2 5" id="KW-0808">Transferase</keyword>
<name>A0A2T0WNZ9_9BACT</name>
<organism evidence="5 6">
    <name type="scientific">Mongoliibacter ruber</name>
    <dbReference type="NCBI Taxonomy" id="1750599"/>
    <lineage>
        <taxon>Bacteria</taxon>
        <taxon>Pseudomonadati</taxon>
        <taxon>Bacteroidota</taxon>
        <taxon>Cytophagia</taxon>
        <taxon>Cytophagales</taxon>
        <taxon>Cyclobacteriaceae</taxon>
        <taxon>Mongoliibacter</taxon>
    </lineage>
</organism>
<comment type="similarity">
    <text evidence="1">Belongs to the transferase hexapeptide repeat family.</text>
</comment>
<keyword evidence="3" id="KW-0677">Repeat</keyword>
<evidence type="ECO:0000256" key="2">
    <source>
        <dbReference type="ARBA" id="ARBA00022679"/>
    </source>
</evidence>
<keyword evidence="6" id="KW-1185">Reference proteome</keyword>
<evidence type="ECO:0000313" key="6">
    <source>
        <dbReference type="Proteomes" id="UP000238157"/>
    </source>
</evidence>
<dbReference type="CDD" id="cd03349">
    <property type="entry name" value="LbH_XAT"/>
    <property type="match status" value="1"/>
</dbReference>